<protein>
    <recommendedName>
        <fullName evidence="6">Reverse transcriptase domain-containing protein</fullName>
    </recommendedName>
</protein>
<evidence type="ECO:0000313" key="5">
    <source>
        <dbReference type="EMBL" id="GEU55600.1"/>
    </source>
</evidence>
<reference evidence="5" key="1">
    <citation type="journal article" date="2019" name="Sci. Rep.">
        <title>Draft genome of Tanacetum cinerariifolium, the natural source of mosquito coil.</title>
        <authorList>
            <person name="Yamashiro T."/>
            <person name="Shiraishi A."/>
            <person name="Satake H."/>
            <person name="Nakayama K."/>
        </authorList>
    </citation>
    <scope>NUCLEOTIDE SEQUENCE</scope>
</reference>
<feature type="compositionally biased region" description="Basic and acidic residues" evidence="2">
    <location>
        <begin position="219"/>
        <end position="228"/>
    </location>
</feature>
<accession>A0A6L2L3E1</accession>
<comment type="caution">
    <text evidence="5">The sequence shown here is derived from an EMBL/GenBank/DDBJ whole genome shotgun (WGS) entry which is preliminary data.</text>
</comment>
<dbReference type="InterPro" id="IPR041577">
    <property type="entry name" value="RT_RNaseH_2"/>
</dbReference>
<dbReference type="InterPro" id="IPR050951">
    <property type="entry name" value="Retrovirus_Pol_polyprotein"/>
</dbReference>
<evidence type="ECO:0000259" key="4">
    <source>
        <dbReference type="Pfam" id="PF17919"/>
    </source>
</evidence>
<name>A0A6L2L3E1_TANCI</name>
<feature type="compositionally biased region" description="Polar residues" evidence="2">
    <location>
        <begin position="229"/>
        <end position="243"/>
    </location>
</feature>
<dbReference type="EMBL" id="BKCJ010003523">
    <property type="protein sequence ID" value="GEU55600.1"/>
    <property type="molecule type" value="Genomic_DNA"/>
</dbReference>
<evidence type="ECO:0000256" key="2">
    <source>
        <dbReference type="SAM" id="MobiDB-lite"/>
    </source>
</evidence>
<dbReference type="PANTHER" id="PTHR37984:SF5">
    <property type="entry name" value="PROTEIN NYNRIN-LIKE"/>
    <property type="match status" value="1"/>
</dbReference>
<proteinExistence type="predicted"/>
<dbReference type="Pfam" id="PF03732">
    <property type="entry name" value="Retrotrans_gag"/>
    <property type="match status" value="1"/>
</dbReference>
<dbReference type="InterPro" id="IPR043502">
    <property type="entry name" value="DNA/RNA_pol_sf"/>
</dbReference>
<sequence length="583" mass="66142">MLTATRTEMTQDAINELIAKRVDEALKAYDATRNPETEAKIKNEQQDDHVEGDVNNVNGNGNENGHLNVNNGGVIPSLNFKGTKGVVGLTRWFEKMEMVFHISNCPPRYQALMKLMTEVYCPRNEIQKIETELWNLKVKSNDLTDYNHRFQELTLLYTKMVLEEEDKVEKYIRGLSDNIQGNVIATKPTKLQDAIRFANNLMDQKLKGYAIKKAKNKRRFDSNSRDNHGQQQQTFRRQNVNGQNVARAYTVRNNVKTKGYAGVLPYCSKYRTHHEGPCMAKCGNCKWNECPKLRNQNRRSKTGNKTGNIKAKARAYAIGGGGGVGPDSNVVTNTNYTVELADGKFSETNVILKGCTLGLLDKYHVVIVYDERIVRIPYGDKVLIIKGDGCNSGSRSKLYIISCTKTQKYIQKGCPIYLAQVTAKRYDDEPGEKLLEDVPVVQNFLKVFPEDIPGLPPTQQEHEGYLKLILRLLKDEKLFAKFSKCEFWLSTVKFLSHMIDNEGIHVDPAKIESIKDWTSPKTPTEICQFLEATFQLLKQNLYSASILALLKGSKNFVVYYDASQKGLGVVLMQREKFIGYTSR</sequence>
<dbReference type="Pfam" id="PF17919">
    <property type="entry name" value="RT_RNaseH_2"/>
    <property type="match status" value="1"/>
</dbReference>
<keyword evidence="1" id="KW-0511">Multifunctional enzyme</keyword>
<dbReference type="PANTHER" id="PTHR37984">
    <property type="entry name" value="PROTEIN CBG26694"/>
    <property type="match status" value="1"/>
</dbReference>
<dbReference type="GO" id="GO:0003824">
    <property type="term" value="F:catalytic activity"/>
    <property type="evidence" value="ECO:0007669"/>
    <property type="project" value="UniProtKB-KW"/>
</dbReference>
<evidence type="ECO:0000256" key="1">
    <source>
        <dbReference type="ARBA" id="ARBA00023268"/>
    </source>
</evidence>
<dbReference type="InterPro" id="IPR005162">
    <property type="entry name" value="Retrotrans_gag_dom"/>
</dbReference>
<feature type="region of interest" description="Disordered" evidence="2">
    <location>
        <begin position="215"/>
        <end position="243"/>
    </location>
</feature>
<feature type="domain" description="Retrotransposon gag" evidence="3">
    <location>
        <begin position="108"/>
        <end position="176"/>
    </location>
</feature>
<feature type="domain" description="Reverse transcriptase/retrotransposon-derived protein RNase H-like" evidence="4">
    <location>
        <begin position="531"/>
        <end position="583"/>
    </location>
</feature>
<gene>
    <name evidence="5" type="ORF">Tci_027578</name>
</gene>
<dbReference type="AlphaFoldDB" id="A0A6L2L3E1"/>
<dbReference type="InterPro" id="IPR043128">
    <property type="entry name" value="Rev_trsase/Diguanyl_cyclase"/>
</dbReference>
<evidence type="ECO:0008006" key="6">
    <source>
        <dbReference type="Google" id="ProtNLM"/>
    </source>
</evidence>
<evidence type="ECO:0000259" key="3">
    <source>
        <dbReference type="Pfam" id="PF03732"/>
    </source>
</evidence>
<dbReference type="SUPFAM" id="SSF56672">
    <property type="entry name" value="DNA/RNA polymerases"/>
    <property type="match status" value="1"/>
</dbReference>
<dbReference type="Gene3D" id="3.30.70.270">
    <property type="match status" value="1"/>
</dbReference>
<organism evidence="5">
    <name type="scientific">Tanacetum cinerariifolium</name>
    <name type="common">Dalmatian daisy</name>
    <name type="synonym">Chrysanthemum cinerariifolium</name>
    <dbReference type="NCBI Taxonomy" id="118510"/>
    <lineage>
        <taxon>Eukaryota</taxon>
        <taxon>Viridiplantae</taxon>
        <taxon>Streptophyta</taxon>
        <taxon>Embryophyta</taxon>
        <taxon>Tracheophyta</taxon>
        <taxon>Spermatophyta</taxon>
        <taxon>Magnoliopsida</taxon>
        <taxon>eudicotyledons</taxon>
        <taxon>Gunneridae</taxon>
        <taxon>Pentapetalae</taxon>
        <taxon>asterids</taxon>
        <taxon>campanulids</taxon>
        <taxon>Asterales</taxon>
        <taxon>Asteraceae</taxon>
        <taxon>Asteroideae</taxon>
        <taxon>Anthemideae</taxon>
        <taxon>Anthemidinae</taxon>
        <taxon>Tanacetum</taxon>
    </lineage>
</organism>